<keyword evidence="3" id="KW-1185">Reference proteome</keyword>
<evidence type="ECO:0000313" key="3">
    <source>
        <dbReference type="Proteomes" id="UP000315677"/>
    </source>
</evidence>
<dbReference type="RefSeq" id="WP_142057500.1">
    <property type="nucleotide sequence ID" value="NZ_VFPA01000003.1"/>
</dbReference>
<name>A0A543DJ52_9PSEU</name>
<comment type="caution">
    <text evidence="2">The sequence shown here is derived from an EMBL/GenBank/DDBJ whole genome shotgun (WGS) entry which is preliminary data.</text>
</comment>
<feature type="region of interest" description="Disordered" evidence="1">
    <location>
        <begin position="1"/>
        <end position="38"/>
    </location>
</feature>
<dbReference type="InterPro" id="IPR008634">
    <property type="entry name" value="Gas-vesicle_GvpO"/>
</dbReference>
<sequence>MADGAQVADEEQEQPRRPRRARPAAKGSDGSVPATVAARRAAEQVADFTGRSPECVISIDRADDGWKVGVEVVESRRIPDTQDVLAIYEVSVDRRGELVSYRRTRRYARGQLDERCR</sequence>
<dbReference type="Proteomes" id="UP000315677">
    <property type="component" value="Unassembled WGS sequence"/>
</dbReference>
<dbReference type="AlphaFoldDB" id="A0A543DJ52"/>
<dbReference type="GO" id="GO:0031412">
    <property type="term" value="P:gas vesicle organization"/>
    <property type="evidence" value="ECO:0007669"/>
    <property type="project" value="InterPro"/>
</dbReference>
<evidence type="ECO:0000256" key="1">
    <source>
        <dbReference type="SAM" id="MobiDB-lite"/>
    </source>
</evidence>
<accession>A0A543DJ52</accession>
<evidence type="ECO:0000313" key="2">
    <source>
        <dbReference type="EMBL" id="TQM09366.1"/>
    </source>
</evidence>
<reference evidence="2 3" key="1">
    <citation type="submission" date="2019-06" db="EMBL/GenBank/DDBJ databases">
        <title>Sequencing the genomes of 1000 actinobacteria strains.</title>
        <authorList>
            <person name="Klenk H.-P."/>
        </authorList>
    </citation>
    <scope>NUCLEOTIDE SEQUENCE [LARGE SCALE GENOMIC DNA]</scope>
    <source>
        <strain evidence="2 3">DSM 45301</strain>
    </source>
</reference>
<dbReference type="PIRSF" id="PIRSF028743">
    <property type="entry name" value="GvpO_protein"/>
    <property type="match status" value="1"/>
</dbReference>
<dbReference type="Pfam" id="PF05800">
    <property type="entry name" value="GvpO"/>
    <property type="match status" value="1"/>
</dbReference>
<dbReference type="OrthoDB" id="163447at2"/>
<gene>
    <name evidence="2" type="ORF">FB558_5123</name>
</gene>
<proteinExistence type="predicted"/>
<organism evidence="2 3">
    <name type="scientific">Pseudonocardia kunmingensis</name>
    <dbReference type="NCBI Taxonomy" id="630975"/>
    <lineage>
        <taxon>Bacteria</taxon>
        <taxon>Bacillati</taxon>
        <taxon>Actinomycetota</taxon>
        <taxon>Actinomycetes</taxon>
        <taxon>Pseudonocardiales</taxon>
        <taxon>Pseudonocardiaceae</taxon>
        <taxon>Pseudonocardia</taxon>
    </lineage>
</organism>
<protein>
    <submittedName>
        <fullName evidence="2">Gas vesicle protein GvpO</fullName>
    </submittedName>
</protein>
<dbReference type="EMBL" id="VFPA01000003">
    <property type="protein sequence ID" value="TQM09366.1"/>
    <property type="molecule type" value="Genomic_DNA"/>
</dbReference>